<keyword evidence="3" id="KW-1185">Reference proteome</keyword>
<accession>A0A5N0DJS8</accession>
<dbReference type="Gene3D" id="3.40.50.1820">
    <property type="entry name" value="alpha/beta hydrolase"/>
    <property type="match status" value="1"/>
</dbReference>
<comment type="caution">
    <text evidence="2">The sequence shown here is derived from an EMBL/GenBank/DDBJ whole genome shotgun (WGS) entry which is preliminary data.</text>
</comment>
<organism evidence="2 3">
    <name type="scientific">Nocardia colli</name>
    <dbReference type="NCBI Taxonomy" id="2545717"/>
    <lineage>
        <taxon>Bacteria</taxon>
        <taxon>Bacillati</taxon>
        <taxon>Actinomycetota</taxon>
        <taxon>Actinomycetes</taxon>
        <taxon>Mycobacteriales</taxon>
        <taxon>Nocardiaceae</taxon>
        <taxon>Nocardia</taxon>
    </lineage>
</organism>
<dbReference type="EMBL" id="VXLC01000051">
    <property type="protein sequence ID" value="KAA8877317.1"/>
    <property type="molecule type" value="Genomic_DNA"/>
</dbReference>
<dbReference type="OrthoDB" id="127785at2"/>
<dbReference type="AlphaFoldDB" id="A0A5N0DJS8"/>
<dbReference type="PANTHER" id="PTHR37946:SF1">
    <property type="entry name" value="SLL1969 PROTEIN"/>
    <property type="match status" value="1"/>
</dbReference>
<dbReference type="InterPro" id="IPR045431">
    <property type="entry name" value="EAD2"/>
</dbReference>
<feature type="domain" description="Effector-associated" evidence="1">
    <location>
        <begin position="258"/>
        <end position="337"/>
    </location>
</feature>
<evidence type="ECO:0000313" key="3">
    <source>
        <dbReference type="Proteomes" id="UP000323876"/>
    </source>
</evidence>
<proteinExistence type="predicted"/>
<dbReference type="SUPFAM" id="SSF53474">
    <property type="entry name" value="alpha/beta-Hydrolases"/>
    <property type="match status" value="1"/>
</dbReference>
<dbReference type="Proteomes" id="UP000323876">
    <property type="component" value="Unassembled WGS sequence"/>
</dbReference>
<reference evidence="2 3" key="1">
    <citation type="submission" date="2019-09" db="EMBL/GenBank/DDBJ databases">
        <authorList>
            <person name="Wang X."/>
        </authorList>
    </citation>
    <scope>NUCLEOTIDE SEQUENCE [LARGE SCALE GENOMIC DNA]</scope>
    <source>
        <strain evidence="2 3">CICC 11023</strain>
    </source>
</reference>
<gene>
    <name evidence="2" type="ORF">F3087_44910</name>
</gene>
<evidence type="ECO:0000313" key="2">
    <source>
        <dbReference type="EMBL" id="KAA8877317.1"/>
    </source>
</evidence>
<name>A0A5N0DJS8_9NOCA</name>
<dbReference type="InterPro" id="IPR029058">
    <property type="entry name" value="AB_hydrolase_fold"/>
</dbReference>
<dbReference type="Pfam" id="PF19956">
    <property type="entry name" value="EAD2"/>
    <property type="match status" value="1"/>
</dbReference>
<dbReference type="PANTHER" id="PTHR37946">
    <property type="entry name" value="SLL1969 PROTEIN"/>
    <property type="match status" value="1"/>
</dbReference>
<dbReference type="RefSeq" id="WP_150408327.1">
    <property type="nucleotide sequence ID" value="NZ_VXLC01000051.1"/>
</dbReference>
<evidence type="ECO:0000259" key="1">
    <source>
        <dbReference type="Pfam" id="PF19956"/>
    </source>
</evidence>
<sequence>MTKVVLVLVHGIDSDGHCWDRMIELLNGDDKLDGNFSITNFEYPTGKVEWNLKRSFPNIATIARGLATTLKETVPPQLPIVFAAHSQGGLVVQRYLAQQLDAGRGEELWRVKRVLLFATPNSGSEYASMLRKFAGRFVSHAQEIELKPIAEQVTDTQSKLFDRVVSATAATSTTVPIPFEAYAGLSDKVVKHTSATFVFPFRGALPGDHSSIIRPDNRGSEIYRIVQGRLLNQIQAPTSLGASVAPVNLPDRRSIITSALADIDSLGKYSGRHAFVTSMPPRIKNYVVLSPDNPPMMDLRQIVDVCLRYEATGRKDLVTAMRELLERHDPAVGRALAAVEECWPS</sequence>
<protein>
    <recommendedName>
        <fullName evidence="1">Effector-associated domain-containing protein</fullName>
    </recommendedName>
</protein>